<dbReference type="SMART" id="SM00387">
    <property type="entry name" value="HATPase_c"/>
    <property type="match status" value="1"/>
</dbReference>
<proteinExistence type="predicted"/>
<evidence type="ECO:0000256" key="2">
    <source>
        <dbReference type="ARBA" id="ARBA00004370"/>
    </source>
</evidence>
<keyword evidence="4" id="KW-0597">Phosphoprotein</keyword>
<feature type="domain" description="HAMP" evidence="13">
    <location>
        <begin position="187"/>
        <end position="240"/>
    </location>
</feature>
<dbReference type="Gene3D" id="3.30.565.10">
    <property type="entry name" value="Histidine kinase-like ATPase, C-terminal domain"/>
    <property type="match status" value="1"/>
</dbReference>
<dbReference type="SMART" id="SM00304">
    <property type="entry name" value="HAMP"/>
    <property type="match status" value="1"/>
</dbReference>
<dbReference type="Pfam" id="PF02518">
    <property type="entry name" value="HATPase_c"/>
    <property type="match status" value="1"/>
</dbReference>
<feature type="transmembrane region" description="Helical" evidence="11">
    <location>
        <begin position="12"/>
        <end position="40"/>
    </location>
</feature>
<organism evidence="14 15">
    <name type="scientific">Lysobacter auxotrophicus</name>
    <dbReference type="NCBI Taxonomy" id="2992573"/>
    <lineage>
        <taxon>Bacteria</taxon>
        <taxon>Pseudomonadati</taxon>
        <taxon>Pseudomonadota</taxon>
        <taxon>Gammaproteobacteria</taxon>
        <taxon>Lysobacterales</taxon>
        <taxon>Lysobacteraceae</taxon>
        <taxon>Lysobacter</taxon>
    </lineage>
</organism>
<name>A0ABN6UGL6_9GAMM</name>
<evidence type="ECO:0000256" key="8">
    <source>
        <dbReference type="ARBA" id="ARBA00022989"/>
    </source>
</evidence>
<keyword evidence="5" id="KW-0808">Transferase</keyword>
<dbReference type="SUPFAM" id="SSF47384">
    <property type="entry name" value="Homodimeric domain of signal transducing histidine kinase"/>
    <property type="match status" value="1"/>
</dbReference>
<comment type="subcellular location">
    <subcellularLocation>
        <location evidence="2">Membrane</location>
    </subcellularLocation>
</comment>
<evidence type="ECO:0000313" key="15">
    <source>
        <dbReference type="Proteomes" id="UP001317822"/>
    </source>
</evidence>
<dbReference type="PROSITE" id="PS50109">
    <property type="entry name" value="HIS_KIN"/>
    <property type="match status" value="1"/>
</dbReference>
<dbReference type="CDD" id="cd06225">
    <property type="entry name" value="HAMP"/>
    <property type="match status" value="1"/>
</dbReference>
<sequence>MTRPLRSTSTRLALAVMGAFLLAFVLLGTGVYVAVSTLLLQDARELVRTDAAGLLQLQRDSGRAALVQELRDRLEAPDDPDAVYALIAADGRVEVGDAVSTNAHAMRAGRSVRWMTFELVGDAVPDDGVQSRRVLAQLQPLPGGETLLTGLRLQSQDRFLALMLRTAMVALAVAATLGALAGWLTSRWVSHRLSHLDRTAARVGAGELGLRVPLDGSGDAFDRLGRRFNAMLDRIEELLGGVRHATDHIAHDLRTPLTRLRNRLEDLRHRSDASPAGRAALDGAVQETDQLLTTFGALLRLARIEAQPPAGEGPELDLSALVADAAELYTPIGAERSVRLALTLSPALVRGDRDQLFQMLVNLLDNALKHAPEGSRVGLTLQAGVAAVLCVDDEGPGIPEADRERVFDRFQRLETHRGTPGSGLGLSLVRAIVHRHGGRIALIDRAPGLRVQVTLPLAGDAGRIGRAEPLE</sequence>
<evidence type="ECO:0000256" key="3">
    <source>
        <dbReference type="ARBA" id="ARBA00012438"/>
    </source>
</evidence>
<dbReference type="SUPFAM" id="SSF158472">
    <property type="entry name" value="HAMP domain-like"/>
    <property type="match status" value="1"/>
</dbReference>
<gene>
    <name evidence="14" type="ORF">LA521A_06430</name>
</gene>
<dbReference type="RefSeq" id="WP_281780946.1">
    <property type="nucleotide sequence ID" value="NZ_AP027041.1"/>
</dbReference>
<reference evidence="14 15" key="1">
    <citation type="journal article" date="2023" name="Int. J. Syst. Evol. Microbiol.">
        <title>Physiological and genomic analyses of cobalamin (vitamin B12)-auxotrophy of Lysobacter auxotrophicus sp. nov., a methionine-auxotrophic chitinolytic bacterium isolated from chitin-treated soil.</title>
        <authorList>
            <person name="Saito A."/>
            <person name="Dohra H."/>
            <person name="Hamada M."/>
            <person name="Moriuchi R."/>
            <person name="Kotsuchibashi Y."/>
            <person name="Mori K."/>
        </authorList>
    </citation>
    <scope>NUCLEOTIDE SEQUENCE [LARGE SCALE GENOMIC DNA]</scope>
    <source>
        <strain evidence="14 15">5-21a</strain>
    </source>
</reference>
<evidence type="ECO:0000256" key="6">
    <source>
        <dbReference type="ARBA" id="ARBA00022692"/>
    </source>
</evidence>
<evidence type="ECO:0000256" key="9">
    <source>
        <dbReference type="ARBA" id="ARBA00023012"/>
    </source>
</evidence>
<evidence type="ECO:0000256" key="7">
    <source>
        <dbReference type="ARBA" id="ARBA00022777"/>
    </source>
</evidence>
<evidence type="ECO:0000259" key="12">
    <source>
        <dbReference type="PROSITE" id="PS50109"/>
    </source>
</evidence>
<keyword evidence="8 11" id="KW-1133">Transmembrane helix</keyword>
<accession>A0ABN6UGL6</accession>
<dbReference type="Pfam" id="PF00672">
    <property type="entry name" value="HAMP"/>
    <property type="match status" value="1"/>
</dbReference>
<dbReference type="SUPFAM" id="SSF55874">
    <property type="entry name" value="ATPase domain of HSP90 chaperone/DNA topoisomerase II/histidine kinase"/>
    <property type="match status" value="1"/>
</dbReference>
<dbReference type="InterPro" id="IPR004358">
    <property type="entry name" value="Sig_transdc_His_kin-like_C"/>
</dbReference>
<protein>
    <recommendedName>
        <fullName evidence="3">histidine kinase</fullName>
        <ecNumber evidence="3">2.7.13.3</ecNumber>
    </recommendedName>
</protein>
<dbReference type="PANTHER" id="PTHR45436">
    <property type="entry name" value="SENSOR HISTIDINE KINASE YKOH"/>
    <property type="match status" value="1"/>
</dbReference>
<dbReference type="EMBL" id="AP027041">
    <property type="protein sequence ID" value="BDU15442.1"/>
    <property type="molecule type" value="Genomic_DNA"/>
</dbReference>
<dbReference type="InterPro" id="IPR036097">
    <property type="entry name" value="HisK_dim/P_sf"/>
</dbReference>
<dbReference type="InterPro" id="IPR003594">
    <property type="entry name" value="HATPase_dom"/>
</dbReference>
<keyword evidence="6 11" id="KW-0812">Transmembrane</keyword>
<dbReference type="InterPro" id="IPR003660">
    <property type="entry name" value="HAMP_dom"/>
</dbReference>
<evidence type="ECO:0000256" key="10">
    <source>
        <dbReference type="ARBA" id="ARBA00023136"/>
    </source>
</evidence>
<dbReference type="GO" id="GO:0016301">
    <property type="term" value="F:kinase activity"/>
    <property type="evidence" value="ECO:0007669"/>
    <property type="project" value="UniProtKB-KW"/>
</dbReference>
<keyword evidence="15" id="KW-1185">Reference proteome</keyword>
<evidence type="ECO:0000256" key="5">
    <source>
        <dbReference type="ARBA" id="ARBA00022679"/>
    </source>
</evidence>
<dbReference type="PRINTS" id="PR00344">
    <property type="entry name" value="BCTRLSENSOR"/>
</dbReference>
<evidence type="ECO:0000256" key="4">
    <source>
        <dbReference type="ARBA" id="ARBA00022553"/>
    </source>
</evidence>
<evidence type="ECO:0000259" key="13">
    <source>
        <dbReference type="PROSITE" id="PS50885"/>
    </source>
</evidence>
<keyword evidence="10 11" id="KW-0472">Membrane</keyword>
<dbReference type="SMART" id="SM00388">
    <property type="entry name" value="HisKA"/>
    <property type="match status" value="1"/>
</dbReference>
<dbReference type="CDD" id="cd00082">
    <property type="entry name" value="HisKA"/>
    <property type="match status" value="1"/>
</dbReference>
<evidence type="ECO:0000256" key="1">
    <source>
        <dbReference type="ARBA" id="ARBA00000085"/>
    </source>
</evidence>
<keyword evidence="9" id="KW-0902">Two-component regulatory system</keyword>
<dbReference type="Gene3D" id="1.10.287.130">
    <property type="match status" value="1"/>
</dbReference>
<comment type="catalytic activity">
    <reaction evidence="1">
        <text>ATP + protein L-histidine = ADP + protein N-phospho-L-histidine.</text>
        <dbReference type="EC" id="2.7.13.3"/>
    </reaction>
</comment>
<keyword evidence="7 14" id="KW-0418">Kinase</keyword>
<dbReference type="Proteomes" id="UP001317822">
    <property type="component" value="Chromosome"/>
</dbReference>
<dbReference type="InterPro" id="IPR036890">
    <property type="entry name" value="HATPase_C_sf"/>
</dbReference>
<dbReference type="EC" id="2.7.13.3" evidence="3"/>
<evidence type="ECO:0000313" key="14">
    <source>
        <dbReference type="EMBL" id="BDU15442.1"/>
    </source>
</evidence>
<dbReference type="PANTHER" id="PTHR45436:SF8">
    <property type="entry name" value="HISTIDINE KINASE"/>
    <property type="match status" value="1"/>
</dbReference>
<dbReference type="Pfam" id="PF00512">
    <property type="entry name" value="HisKA"/>
    <property type="match status" value="1"/>
</dbReference>
<evidence type="ECO:0000256" key="11">
    <source>
        <dbReference type="SAM" id="Phobius"/>
    </source>
</evidence>
<dbReference type="InterPro" id="IPR005467">
    <property type="entry name" value="His_kinase_dom"/>
</dbReference>
<feature type="domain" description="Histidine kinase" evidence="12">
    <location>
        <begin position="248"/>
        <end position="459"/>
    </location>
</feature>
<dbReference type="PROSITE" id="PS50885">
    <property type="entry name" value="HAMP"/>
    <property type="match status" value="1"/>
</dbReference>
<dbReference type="Gene3D" id="6.10.340.10">
    <property type="match status" value="1"/>
</dbReference>
<dbReference type="InterPro" id="IPR003661">
    <property type="entry name" value="HisK_dim/P_dom"/>
</dbReference>
<dbReference type="CDD" id="cd00075">
    <property type="entry name" value="HATPase"/>
    <property type="match status" value="1"/>
</dbReference>
<dbReference type="InterPro" id="IPR050428">
    <property type="entry name" value="TCS_sensor_his_kinase"/>
</dbReference>